<comment type="similarity">
    <text evidence="1">Belongs to the cytochrome P450 family.</text>
</comment>
<organism evidence="2 3">
    <name type="scientific">Actinoallomurus bryophytorum</name>
    <dbReference type="NCBI Taxonomy" id="1490222"/>
    <lineage>
        <taxon>Bacteria</taxon>
        <taxon>Bacillati</taxon>
        <taxon>Actinomycetota</taxon>
        <taxon>Actinomycetes</taxon>
        <taxon>Streptosporangiales</taxon>
        <taxon>Thermomonosporaceae</taxon>
        <taxon>Actinoallomurus</taxon>
    </lineage>
</organism>
<dbReference type="InterPro" id="IPR050121">
    <property type="entry name" value="Cytochrome_P450_monoxygenase"/>
</dbReference>
<dbReference type="RefSeq" id="WP_141957698.1">
    <property type="nucleotide sequence ID" value="NZ_VFOZ01000001.1"/>
</dbReference>
<dbReference type="GO" id="GO:0020037">
    <property type="term" value="F:heme binding"/>
    <property type="evidence" value="ECO:0007669"/>
    <property type="project" value="InterPro"/>
</dbReference>
<reference evidence="2 3" key="1">
    <citation type="submission" date="2019-06" db="EMBL/GenBank/DDBJ databases">
        <title>Sequencing the genomes of 1000 actinobacteria strains.</title>
        <authorList>
            <person name="Klenk H.-P."/>
        </authorList>
    </citation>
    <scope>NUCLEOTIDE SEQUENCE [LARGE SCALE GENOMIC DNA]</scope>
    <source>
        <strain evidence="2 3">DSM 102200</strain>
    </source>
</reference>
<dbReference type="PANTHER" id="PTHR24305">
    <property type="entry name" value="CYTOCHROME P450"/>
    <property type="match status" value="1"/>
</dbReference>
<dbReference type="Pfam" id="PF00067">
    <property type="entry name" value="p450"/>
    <property type="match status" value="1"/>
</dbReference>
<dbReference type="InterPro" id="IPR036396">
    <property type="entry name" value="Cyt_P450_sf"/>
</dbReference>
<dbReference type="GO" id="GO:0005506">
    <property type="term" value="F:iron ion binding"/>
    <property type="evidence" value="ECO:0007669"/>
    <property type="project" value="InterPro"/>
</dbReference>
<protein>
    <submittedName>
        <fullName evidence="2">Cytochrome P450</fullName>
    </submittedName>
</protein>
<proteinExistence type="inferred from homology"/>
<dbReference type="Gene3D" id="1.10.630.10">
    <property type="entry name" value="Cytochrome P450"/>
    <property type="match status" value="1"/>
</dbReference>
<dbReference type="InterPro" id="IPR001128">
    <property type="entry name" value="Cyt_P450"/>
</dbReference>
<dbReference type="GO" id="GO:0004497">
    <property type="term" value="F:monooxygenase activity"/>
    <property type="evidence" value="ECO:0007669"/>
    <property type="project" value="InterPro"/>
</dbReference>
<evidence type="ECO:0000313" key="3">
    <source>
        <dbReference type="Proteomes" id="UP000316096"/>
    </source>
</evidence>
<dbReference type="PANTHER" id="PTHR24305:SF166">
    <property type="entry name" value="CYTOCHROME P450 12A4, MITOCHONDRIAL-RELATED"/>
    <property type="match status" value="1"/>
</dbReference>
<keyword evidence="3" id="KW-1185">Reference proteome</keyword>
<gene>
    <name evidence="2" type="ORF">FB559_4785</name>
</gene>
<dbReference type="GO" id="GO:0016705">
    <property type="term" value="F:oxidoreductase activity, acting on paired donors, with incorporation or reduction of molecular oxygen"/>
    <property type="evidence" value="ECO:0007669"/>
    <property type="project" value="InterPro"/>
</dbReference>
<dbReference type="SUPFAM" id="SSF48264">
    <property type="entry name" value="Cytochrome P450"/>
    <property type="match status" value="1"/>
</dbReference>
<sequence length="467" mass="52372">MRSLLGAGAAGVALWVVQRWLPRSVVALRVSIFTRVNGDDEVTLPGELGGVAAGSEVFERVYADPAANGRSRGAALSDLFWYWLAPGPEVHQEHLEAGPRYDEVARTTREILSMPTRSIEDLAAGATERVLRELPGAPLTVTRLRDLMMPVWAEFFYEVVFREPCPRTARDLIVGNADDVVSSLKCTGLRHMRRRDRLTRYLRRRIDAGDVPHRLPGVLTPQEQAYYLQGTFFNTAVVQSSEGMAHLLLAIAQHPDVQRRLVSDPHARYLGHVLEEVLREYPLFGIAHRITTADIDAGPAVIPAGSVVCFNYPAYERLGQPDPDRFDPGRWEGRSVKNAHHIPFGVAANRSCPAWRLSPIAMRAVTRVVLRRYRLRSSVSHTRSIPHRAPCLLLDAEDRPPAWRVRTALAVMRVRDRYEDVTRSVMQLVLGTWMVLDARRLKLCTNHFATHPLDGAPRRSACPVDHG</sequence>
<dbReference type="EMBL" id="VFOZ01000001">
    <property type="protein sequence ID" value="TQL99129.1"/>
    <property type="molecule type" value="Genomic_DNA"/>
</dbReference>
<evidence type="ECO:0000313" key="2">
    <source>
        <dbReference type="EMBL" id="TQL99129.1"/>
    </source>
</evidence>
<dbReference type="Proteomes" id="UP000316096">
    <property type="component" value="Unassembled WGS sequence"/>
</dbReference>
<evidence type="ECO:0000256" key="1">
    <source>
        <dbReference type="ARBA" id="ARBA00010617"/>
    </source>
</evidence>
<comment type="caution">
    <text evidence="2">The sequence shown here is derived from an EMBL/GenBank/DDBJ whole genome shotgun (WGS) entry which is preliminary data.</text>
</comment>
<dbReference type="OrthoDB" id="5485575at2"/>
<accession>A0A543CPX0</accession>
<dbReference type="AlphaFoldDB" id="A0A543CPX0"/>
<name>A0A543CPX0_9ACTN</name>